<name>A0ABP3IZY2_9ACTN</name>
<feature type="transmembrane region" description="Helical" evidence="2">
    <location>
        <begin position="275"/>
        <end position="296"/>
    </location>
</feature>
<feature type="compositionally biased region" description="Low complexity" evidence="1">
    <location>
        <begin position="13"/>
        <end position="23"/>
    </location>
</feature>
<accession>A0ABP3IZY2</accession>
<feature type="transmembrane region" description="Helical" evidence="2">
    <location>
        <begin position="201"/>
        <end position="227"/>
    </location>
</feature>
<feature type="region of interest" description="Disordered" evidence="1">
    <location>
        <begin position="1"/>
        <end position="107"/>
    </location>
</feature>
<feature type="transmembrane region" description="Helical" evidence="2">
    <location>
        <begin position="151"/>
        <end position="180"/>
    </location>
</feature>
<dbReference type="EMBL" id="BAAABX010000083">
    <property type="protein sequence ID" value="GAA0435439.1"/>
    <property type="molecule type" value="Genomic_DNA"/>
</dbReference>
<evidence type="ECO:0000256" key="1">
    <source>
        <dbReference type="SAM" id="MobiDB-lite"/>
    </source>
</evidence>
<keyword evidence="4" id="KW-1185">Reference proteome</keyword>
<dbReference type="RefSeq" id="WP_344032301.1">
    <property type="nucleotide sequence ID" value="NZ_BAAABX010000083.1"/>
</dbReference>
<evidence type="ECO:0000313" key="4">
    <source>
        <dbReference type="Proteomes" id="UP001500879"/>
    </source>
</evidence>
<keyword evidence="2" id="KW-0812">Transmembrane</keyword>
<evidence type="ECO:0000313" key="3">
    <source>
        <dbReference type="EMBL" id="GAA0435439.1"/>
    </source>
</evidence>
<feature type="transmembrane region" description="Helical" evidence="2">
    <location>
        <begin position="112"/>
        <end position="139"/>
    </location>
</feature>
<dbReference type="Proteomes" id="UP001500879">
    <property type="component" value="Unassembled WGS sequence"/>
</dbReference>
<evidence type="ECO:0000256" key="2">
    <source>
        <dbReference type="SAM" id="Phobius"/>
    </source>
</evidence>
<gene>
    <name evidence="3" type="ORF">GCM10010357_66140</name>
</gene>
<comment type="caution">
    <text evidence="3">The sequence shown here is derived from an EMBL/GenBank/DDBJ whole genome shotgun (WGS) entry which is preliminary data.</text>
</comment>
<organism evidence="3 4">
    <name type="scientific">Streptomyces luteireticuli</name>
    <dbReference type="NCBI Taxonomy" id="173858"/>
    <lineage>
        <taxon>Bacteria</taxon>
        <taxon>Bacillati</taxon>
        <taxon>Actinomycetota</taxon>
        <taxon>Actinomycetes</taxon>
        <taxon>Kitasatosporales</taxon>
        <taxon>Streptomycetaceae</taxon>
        <taxon>Streptomyces</taxon>
    </lineage>
</organism>
<keyword evidence="2" id="KW-0472">Membrane</keyword>
<keyword evidence="2" id="KW-1133">Transmembrane helix</keyword>
<reference evidence="4" key="1">
    <citation type="journal article" date="2019" name="Int. J. Syst. Evol. Microbiol.">
        <title>The Global Catalogue of Microorganisms (GCM) 10K type strain sequencing project: providing services to taxonomists for standard genome sequencing and annotation.</title>
        <authorList>
            <consortium name="The Broad Institute Genomics Platform"/>
            <consortium name="The Broad Institute Genome Sequencing Center for Infectious Disease"/>
            <person name="Wu L."/>
            <person name="Ma J."/>
        </authorList>
    </citation>
    <scope>NUCLEOTIDE SEQUENCE [LARGE SCALE GENOMIC DNA]</scope>
    <source>
        <strain evidence="4">JCM 4788</strain>
    </source>
</reference>
<protein>
    <submittedName>
        <fullName evidence="3">Uncharacterized protein</fullName>
    </submittedName>
</protein>
<proteinExistence type="predicted"/>
<feature type="transmembrane region" description="Helical" evidence="2">
    <location>
        <begin position="233"/>
        <end position="254"/>
    </location>
</feature>
<sequence length="412" mass="41223">MTQQAEPGSIPDAKSAAAESASAGTGGAKRAPARRDDAPASAGSPAPAGTAASAAGDGSDADGVPVAAAGSGTGEAPESPADAAAGEAARTAGPAEPAEPAESTDSAHSDGFGAAFCASMATLCAEFVVAATAGVLVLLAREHDGLPNTPLTAAAVGLGALLLTVLLSGFITAAAVMPALALARRAGRRPGRAGALGARPVVAVPVVAAAAVAVFGAVAALGSLSFARPLSYLLWWAALTVGLLPPALAARAAARRYREGRAGSVARRVTLGGAVAWLAVGAMGATVYGTGLVDVYRPPRLHKSDIAGLWDDGRNGSVMLEKGGRALAKGLDNFDWDGMGKPRSKDCDGSGRWAPLRDGGKIVGVSLQIDACEFRKNWSVSGTTKEPRLFHEIGKQGSGKKYVLTKVVKKKH</sequence>
<feature type="compositionally biased region" description="Low complexity" evidence="1">
    <location>
        <begin position="39"/>
        <end position="106"/>
    </location>
</feature>